<keyword evidence="2" id="KW-1185">Reference proteome</keyword>
<reference evidence="1" key="1">
    <citation type="submission" date="2022-10" db="EMBL/GenBank/DDBJ databases">
        <title>Culturing micro-colonial fungi from biological soil crusts in the Mojave desert and describing Neophaeococcomyces mojavensis, and introducing the new genera and species Taxawa tesnikishii.</title>
        <authorList>
            <person name="Kurbessoian T."/>
            <person name="Stajich J.E."/>
        </authorList>
    </citation>
    <scope>NUCLEOTIDE SEQUENCE</scope>
    <source>
        <strain evidence="1">JES_112</strain>
    </source>
</reference>
<organism evidence="1 2">
    <name type="scientific">Neophaeococcomyces mojaviensis</name>
    <dbReference type="NCBI Taxonomy" id="3383035"/>
    <lineage>
        <taxon>Eukaryota</taxon>
        <taxon>Fungi</taxon>
        <taxon>Dikarya</taxon>
        <taxon>Ascomycota</taxon>
        <taxon>Pezizomycotina</taxon>
        <taxon>Eurotiomycetes</taxon>
        <taxon>Chaetothyriomycetidae</taxon>
        <taxon>Chaetothyriales</taxon>
        <taxon>Chaetothyriales incertae sedis</taxon>
        <taxon>Neophaeococcomyces</taxon>
    </lineage>
</organism>
<protein>
    <submittedName>
        <fullName evidence="1">Uncharacterized protein</fullName>
    </submittedName>
</protein>
<sequence>MSNQQTSDNGQIGGREDAKFPKSSYGGEGQGSHAPQQSGGAVQEGGLGGRQDARFPERVAMLADPSKQA</sequence>
<gene>
    <name evidence="1" type="ORF">H2198_000140</name>
</gene>
<evidence type="ECO:0000313" key="1">
    <source>
        <dbReference type="EMBL" id="KAJ9664794.1"/>
    </source>
</evidence>
<proteinExistence type="predicted"/>
<comment type="caution">
    <text evidence="1">The sequence shown here is derived from an EMBL/GenBank/DDBJ whole genome shotgun (WGS) entry which is preliminary data.</text>
</comment>
<evidence type="ECO:0000313" key="2">
    <source>
        <dbReference type="Proteomes" id="UP001172386"/>
    </source>
</evidence>
<name>A0ACC3AL22_9EURO</name>
<dbReference type="EMBL" id="JAPDRQ010000001">
    <property type="protein sequence ID" value="KAJ9664794.1"/>
    <property type="molecule type" value="Genomic_DNA"/>
</dbReference>
<accession>A0ACC3AL22</accession>
<dbReference type="Proteomes" id="UP001172386">
    <property type="component" value="Unassembled WGS sequence"/>
</dbReference>